<evidence type="ECO:0000259" key="2">
    <source>
        <dbReference type="SMART" id="SM00703"/>
    </source>
</evidence>
<keyword evidence="1" id="KW-1133">Transmembrane helix</keyword>
<sequence>YGLLKLIENSVEFISTSANFKNLSNEEKGILDEIENHLPKYINPVVLNLVSEAASNKCFQDLKYVFENVQSEWAMKMLDSYGKPESGILLGNFKWLGEYDECLGVYAPAKANASLGNFHGKYCTLEVPLKLQNMTLPFSTALCLPDSCNPDGSFLGDIMQKFNLSDVDEETESVFGNATLTCKPTSRKLTTGAIVMMCFLSIIVLLVATGSSITAFEYCTKENVSKETLYAVNTTGKSLIDADRENGTRGTSDDVYLSGTKNKTTLPGNLLLLFGIYYWFSCFKKGLNFPYC</sequence>
<dbReference type="Proteomes" id="UP000499080">
    <property type="component" value="Unassembled WGS sequence"/>
</dbReference>
<accession>A0A4Y2V3J1</accession>
<protein>
    <recommendedName>
        <fullName evidence="2">Nose resistant-to-fluoxetine protein N-terminal domain-containing protein</fullName>
    </recommendedName>
</protein>
<keyword evidence="1" id="KW-0812">Transmembrane</keyword>
<dbReference type="AlphaFoldDB" id="A0A4Y2V3J1"/>
<evidence type="ECO:0000313" key="4">
    <source>
        <dbReference type="Proteomes" id="UP000499080"/>
    </source>
</evidence>
<dbReference type="InterPro" id="IPR052728">
    <property type="entry name" value="O2_lipid_transport_reg"/>
</dbReference>
<feature type="non-terminal residue" evidence="3">
    <location>
        <position position="1"/>
    </location>
</feature>
<dbReference type="OrthoDB" id="6434228at2759"/>
<dbReference type="PANTHER" id="PTHR11161:SF0">
    <property type="entry name" value="O-ACYLTRANSFERASE LIKE PROTEIN"/>
    <property type="match status" value="1"/>
</dbReference>
<evidence type="ECO:0000256" key="1">
    <source>
        <dbReference type="SAM" id="Phobius"/>
    </source>
</evidence>
<keyword evidence="4" id="KW-1185">Reference proteome</keyword>
<gene>
    <name evidence="3" type="ORF">AVEN_208069_1</name>
</gene>
<dbReference type="PANTHER" id="PTHR11161">
    <property type="entry name" value="O-ACYLTRANSFERASE"/>
    <property type="match status" value="1"/>
</dbReference>
<reference evidence="3 4" key="1">
    <citation type="journal article" date="2019" name="Sci. Rep.">
        <title>Orb-weaving spider Araneus ventricosus genome elucidates the spidroin gene catalogue.</title>
        <authorList>
            <person name="Kono N."/>
            <person name="Nakamura H."/>
            <person name="Ohtoshi R."/>
            <person name="Moran D.A.P."/>
            <person name="Shinohara A."/>
            <person name="Yoshida Y."/>
            <person name="Fujiwara M."/>
            <person name="Mori M."/>
            <person name="Tomita M."/>
            <person name="Arakawa K."/>
        </authorList>
    </citation>
    <scope>NUCLEOTIDE SEQUENCE [LARGE SCALE GENOMIC DNA]</scope>
</reference>
<feature type="domain" description="Nose resistant-to-fluoxetine protein N-terminal" evidence="2">
    <location>
        <begin position="55"/>
        <end position="174"/>
    </location>
</feature>
<comment type="caution">
    <text evidence="3">The sequence shown here is derived from an EMBL/GenBank/DDBJ whole genome shotgun (WGS) entry which is preliminary data.</text>
</comment>
<keyword evidence="1" id="KW-0472">Membrane</keyword>
<dbReference type="Pfam" id="PF20146">
    <property type="entry name" value="NRF"/>
    <property type="match status" value="1"/>
</dbReference>
<feature type="transmembrane region" description="Helical" evidence="1">
    <location>
        <begin position="193"/>
        <end position="216"/>
    </location>
</feature>
<organism evidence="3 4">
    <name type="scientific">Araneus ventricosus</name>
    <name type="common">Orbweaver spider</name>
    <name type="synonym">Epeira ventricosa</name>
    <dbReference type="NCBI Taxonomy" id="182803"/>
    <lineage>
        <taxon>Eukaryota</taxon>
        <taxon>Metazoa</taxon>
        <taxon>Ecdysozoa</taxon>
        <taxon>Arthropoda</taxon>
        <taxon>Chelicerata</taxon>
        <taxon>Arachnida</taxon>
        <taxon>Araneae</taxon>
        <taxon>Araneomorphae</taxon>
        <taxon>Entelegynae</taxon>
        <taxon>Araneoidea</taxon>
        <taxon>Araneidae</taxon>
        <taxon>Araneus</taxon>
    </lineage>
</organism>
<evidence type="ECO:0000313" key="3">
    <source>
        <dbReference type="EMBL" id="GBO19188.1"/>
    </source>
</evidence>
<proteinExistence type="predicted"/>
<dbReference type="EMBL" id="BGPR01042677">
    <property type="protein sequence ID" value="GBO19188.1"/>
    <property type="molecule type" value="Genomic_DNA"/>
</dbReference>
<name>A0A4Y2V3J1_ARAVE</name>
<dbReference type="InterPro" id="IPR006621">
    <property type="entry name" value="Nose-resist-to-fluoxetine_N"/>
</dbReference>
<dbReference type="SMART" id="SM00703">
    <property type="entry name" value="NRF"/>
    <property type="match status" value="1"/>
</dbReference>